<evidence type="ECO:0000259" key="1">
    <source>
        <dbReference type="SMART" id="SM00992"/>
    </source>
</evidence>
<dbReference type="GO" id="GO:0003677">
    <property type="term" value="F:DNA binding"/>
    <property type="evidence" value="ECO:0007669"/>
    <property type="project" value="InterPro"/>
</dbReference>
<gene>
    <name evidence="2" type="ORF">g.4877</name>
</gene>
<name>A0A1B6EFU6_9HEMI</name>
<feature type="domain" description="Hemimethylated DNA-binding" evidence="1">
    <location>
        <begin position="110"/>
        <end position="196"/>
    </location>
</feature>
<dbReference type="InterPro" id="IPR036623">
    <property type="entry name" value="Hemimethylated_DNA-bd_sf"/>
</dbReference>
<dbReference type="InterPro" id="IPR053189">
    <property type="entry name" value="Clp_protease_adapter_ClpF"/>
</dbReference>
<dbReference type="EMBL" id="GEDC01000513">
    <property type="protein sequence ID" value="JAS36785.1"/>
    <property type="molecule type" value="Transcribed_RNA"/>
</dbReference>
<proteinExistence type="predicted"/>
<accession>A0A1B6EFU6</accession>
<reference evidence="2" key="1">
    <citation type="submission" date="2015-12" db="EMBL/GenBank/DDBJ databases">
        <title>De novo transcriptome assembly of four potential Pierce s Disease insect vectors from Arizona vineyards.</title>
        <authorList>
            <person name="Tassone E.E."/>
        </authorList>
    </citation>
    <scope>NUCLEOTIDE SEQUENCE</scope>
</reference>
<dbReference type="PANTHER" id="PTHR48439:SF1">
    <property type="entry name" value="HEMIMETHYLATED DNA-BINDING DOMAIN-CONTAINING PROTEIN"/>
    <property type="match status" value="1"/>
</dbReference>
<sequence>MPWRYREIIQFGILLLCVPLQYYLTNSLNLDESASHVLKIVKDLQNFKNSFFQISIKQQWLKFLSWFVINVLDIRENESDESPALEVFQFRKKLGLLQKSEKIHFDHPKEVLYKVGQVVEHITDGYKGVIVDWFFDNEVTKIPVYYLLLHQIDTNLVLPVKEVSQNQIYLLDKAKIVNTHLRNYFSLHDGTKYIPRPWLRKLYHKD</sequence>
<protein>
    <recommendedName>
        <fullName evidence="1">Hemimethylated DNA-binding domain-containing protein</fullName>
    </recommendedName>
</protein>
<organism evidence="2">
    <name type="scientific">Clastoptera arizonana</name>
    <name type="common">Arizona spittle bug</name>
    <dbReference type="NCBI Taxonomy" id="38151"/>
    <lineage>
        <taxon>Eukaryota</taxon>
        <taxon>Metazoa</taxon>
        <taxon>Ecdysozoa</taxon>
        <taxon>Arthropoda</taxon>
        <taxon>Hexapoda</taxon>
        <taxon>Insecta</taxon>
        <taxon>Pterygota</taxon>
        <taxon>Neoptera</taxon>
        <taxon>Paraneoptera</taxon>
        <taxon>Hemiptera</taxon>
        <taxon>Auchenorrhyncha</taxon>
        <taxon>Cercopoidea</taxon>
        <taxon>Clastopteridae</taxon>
        <taxon>Clastoptera</taxon>
    </lineage>
</organism>
<evidence type="ECO:0000313" key="2">
    <source>
        <dbReference type="EMBL" id="JAS36785.1"/>
    </source>
</evidence>
<dbReference type="SMART" id="SM00992">
    <property type="entry name" value="YccV-like"/>
    <property type="match status" value="1"/>
</dbReference>
<dbReference type="PANTHER" id="PTHR48439">
    <property type="entry name" value="HEMIMETHYLATED DNA-BINDING DOMAIN-CONTAINING PROTEIN"/>
    <property type="match status" value="1"/>
</dbReference>
<dbReference type="AlphaFoldDB" id="A0A1B6EFU6"/>
<dbReference type="InterPro" id="IPR011722">
    <property type="entry name" value="Hemimethylated_DNA-bd_dom"/>
</dbReference>
<dbReference type="SUPFAM" id="SSF141255">
    <property type="entry name" value="YccV-like"/>
    <property type="match status" value="1"/>
</dbReference>